<dbReference type="InterPro" id="IPR008979">
    <property type="entry name" value="Galactose-bd-like_sf"/>
</dbReference>
<evidence type="ECO:0000313" key="5">
    <source>
        <dbReference type="Proteomes" id="UP000198406"/>
    </source>
</evidence>
<comment type="caution">
    <text evidence="4">The sequence shown here is derived from an EMBL/GenBank/DDBJ whole genome shotgun (WGS) entry which is preliminary data.</text>
</comment>
<dbReference type="OrthoDB" id="426386at2759"/>
<dbReference type="InParanoid" id="A0A1Z5JT35"/>
<feature type="chain" id="PRO_5013165232" description="NADH:ubiquinone oxidoreductase intermediate-associated protein 30 domain-containing protein" evidence="2">
    <location>
        <begin position="23"/>
        <end position="375"/>
    </location>
</feature>
<dbReference type="Pfam" id="PF08547">
    <property type="entry name" value="CIA30"/>
    <property type="match status" value="1"/>
</dbReference>
<dbReference type="InterPro" id="IPR013857">
    <property type="entry name" value="NADH-UbQ_OxRdtase-assoc_prot30"/>
</dbReference>
<feature type="domain" description="NADH:ubiquinone oxidoreductase intermediate-associated protein 30" evidence="3">
    <location>
        <begin position="59"/>
        <end position="232"/>
    </location>
</feature>
<proteinExistence type="inferred from homology"/>
<reference evidence="4 5" key="1">
    <citation type="journal article" date="2015" name="Plant Cell">
        <title>Oil accumulation by the oleaginous diatom Fistulifera solaris as revealed by the genome and transcriptome.</title>
        <authorList>
            <person name="Tanaka T."/>
            <person name="Maeda Y."/>
            <person name="Veluchamy A."/>
            <person name="Tanaka M."/>
            <person name="Abida H."/>
            <person name="Marechal E."/>
            <person name="Bowler C."/>
            <person name="Muto M."/>
            <person name="Sunaga Y."/>
            <person name="Tanaka M."/>
            <person name="Yoshino T."/>
            <person name="Taniguchi T."/>
            <person name="Fukuda Y."/>
            <person name="Nemoto M."/>
            <person name="Matsumoto M."/>
            <person name="Wong P.S."/>
            <person name="Aburatani S."/>
            <person name="Fujibuchi W."/>
        </authorList>
    </citation>
    <scope>NUCLEOTIDE SEQUENCE [LARGE SCALE GENOMIC DNA]</scope>
    <source>
        <strain evidence="4 5">JPCC DA0580</strain>
    </source>
</reference>
<dbReference type="AlphaFoldDB" id="A0A1Z5JT35"/>
<gene>
    <name evidence="4" type="ORF">FisN_5Hh315</name>
</gene>
<name>A0A1Z5JT35_FISSO</name>
<organism evidence="4 5">
    <name type="scientific">Fistulifera solaris</name>
    <name type="common">Oleaginous diatom</name>
    <dbReference type="NCBI Taxonomy" id="1519565"/>
    <lineage>
        <taxon>Eukaryota</taxon>
        <taxon>Sar</taxon>
        <taxon>Stramenopiles</taxon>
        <taxon>Ochrophyta</taxon>
        <taxon>Bacillariophyta</taxon>
        <taxon>Bacillariophyceae</taxon>
        <taxon>Bacillariophycidae</taxon>
        <taxon>Naviculales</taxon>
        <taxon>Naviculaceae</taxon>
        <taxon>Fistulifera</taxon>
    </lineage>
</organism>
<dbReference type="GO" id="GO:0010257">
    <property type="term" value="P:NADH dehydrogenase complex assembly"/>
    <property type="evidence" value="ECO:0007669"/>
    <property type="project" value="TreeGrafter"/>
</dbReference>
<dbReference type="InterPro" id="IPR039131">
    <property type="entry name" value="NDUFAF1"/>
</dbReference>
<dbReference type="Proteomes" id="UP000198406">
    <property type="component" value="Unassembled WGS sequence"/>
</dbReference>
<dbReference type="PANTHER" id="PTHR13194:SF19">
    <property type="entry name" value="NAD(P)-BINDING ROSSMANN-FOLD SUPERFAMILY PROTEIN"/>
    <property type="match status" value="1"/>
</dbReference>
<evidence type="ECO:0000256" key="2">
    <source>
        <dbReference type="SAM" id="SignalP"/>
    </source>
</evidence>
<keyword evidence="5" id="KW-1185">Reference proteome</keyword>
<evidence type="ECO:0000313" key="4">
    <source>
        <dbReference type="EMBL" id="GAX16938.1"/>
    </source>
</evidence>
<keyword evidence="2" id="KW-0732">Signal</keyword>
<evidence type="ECO:0000259" key="3">
    <source>
        <dbReference type="Pfam" id="PF08547"/>
    </source>
</evidence>
<dbReference type="GO" id="GO:0051082">
    <property type="term" value="F:unfolded protein binding"/>
    <property type="evidence" value="ECO:0007669"/>
    <property type="project" value="TreeGrafter"/>
</dbReference>
<dbReference type="SUPFAM" id="SSF49785">
    <property type="entry name" value="Galactose-binding domain-like"/>
    <property type="match status" value="1"/>
</dbReference>
<sequence length="375" mass="42276">MMVIERAITKLLFLILCPAVTAWVPRNAPTREKACTSLPSSWLETNDFLGTDDIYTPVFNFSQPEALEMMGRLDDAIMGGISTSSLAFSSDGFTRWGGVCRIDGGGFCGFRSNAFRQPLHVADADGFYLIGRLASDLEPERRVWKFSTRTKPDRGEVVYQAPFTFPKNQTAWHLVNIPFDDFRLVRGPRIVTDGPPLNTTGGIYQVGMTMSKFVFGANTTELTDFRDGFFEVQLKEIGLYKRQQQSSSKELIVESPQMLSESEFKKQQPLILKIIIPVFRLLFSESSRRRKSAMKLLRERRGLSRGRAILFGLRNRAKSVGLVRSLITTMSIVAADSLRSTLIVAIRLVVQYPLSLLRKGMRVLRRGRRNPTTSS</sequence>
<dbReference type="EMBL" id="BDSP01000111">
    <property type="protein sequence ID" value="GAX16938.1"/>
    <property type="molecule type" value="Genomic_DNA"/>
</dbReference>
<feature type="signal peptide" evidence="2">
    <location>
        <begin position="1"/>
        <end position="22"/>
    </location>
</feature>
<comment type="similarity">
    <text evidence="1">Belongs to the CIA30 family.</text>
</comment>
<dbReference type="PANTHER" id="PTHR13194">
    <property type="entry name" value="COMPLEX I INTERMEDIATE-ASSOCIATED PROTEIN 30"/>
    <property type="match status" value="1"/>
</dbReference>
<evidence type="ECO:0000256" key="1">
    <source>
        <dbReference type="ARBA" id="ARBA00007884"/>
    </source>
</evidence>
<accession>A0A1Z5JT35</accession>
<protein>
    <recommendedName>
        <fullName evidence="3">NADH:ubiquinone oxidoreductase intermediate-associated protein 30 domain-containing protein</fullName>
    </recommendedName>
</protein>